<keyword evidence="12" id="KW-1185">Reference proteome</keyword>
<keyword evidence="9" id="KW-0472">Membrane</keyword>
<dbReference type="Proteomes" id="UP001381693">
    <property type="component" value="Unassembled WGS sequence"/>
</dbReference>
<evidence type="ECO:0000256" key="2">
    <source>
        <dbReference type="ARBA" id="ARBA00022692"/>
    </source>
</evidence>
<dbReference type="InterPro" id="IPR036922">
    <property type="entry name" value="Rieske_2Fe-2S_sf"/>
</dbReference>
<evidence type="ECO:0000256" key="9">
    <source>
        <dbReference type="ARBA" id="ARBA00023136"/>
    </source>
</evidence>
<dbReference type="GO" id="GO:0016491">
    <property type="term" value="F:oxidoreductase activity"/>
    <property type="evidence" value="ECO:0007669"/>
    <property type="project" value="UniProtKB-KW"/>
</dbReference>
<dbReference type="InterPro" id="IPR017941">
    <property type="entry name" value="Rieske_2Fe-2S"/>
</dbReference>
<reference evidence="11 12" key="1">
    <citation type="submission" date="2023-11" db="EMBL/GenBank/DDBJ databases">
        <title>Halocaridina rubra genome assembly.</title>
        <authorList>
            <person name="Smith C."/>
        </authorList>
    </citation>
    <scope>NUCLEOTIDE SEQUENCE [LARGE SCALE GENOMIC DNA]</scope>
    <source>
        <strain evidence="11">EP-1</strain>
        <tissue evidence="11">Whole</tissue>
    </source>
</reference>
<dbReference type="PROSITE" id="PS51296">
    <property type="entry name" value="RIESKE"/>
    <property type="match status" value="1"/>
</dbReference>
<dbReference type="GO" id="GO:0046872">
    <property type="term" value="F:metal ion binding"/>
    <property type="evidence" value="ECO:0007669"/>
    <property type="project" value="UniProtKB-KW"/>
</dbReference>
<keyword evidence="6" id="KW-0560">Oxidoreductase</keyword>
<organism evidence="11 12">
    <name type="scientific">Halocaridina rubra</name>
    <name type="common">Hawaiian red shrimp</name>
    <dbReference type="NCBI Taxonomy" id="373956"/>
    <lineage>
        <taxon>Eukaryota</taxon>
        <taxon>Metazoa</taxon>
        <taxon>Ecdysozoa</taxon>
        <taxon>Arthropoda</taxon>
        <taxon>Crustacea</taxon>
        <taxon>Multicrustacea</taxon>
        <taxon>Malacostraca</taxon>
        <taxon>Eumalacostraca</taxon>
        <taxon>Eucarida</taxon>
        <taxon>Decapoda</taxon>
        <taxon>Pleocyemata</taxon>
        <taxon>Caridea</taxon>
        <taxon>Atyoidea</taxon>
        <taxon>Atyidae</taxon>
        <taxon>Halocaridina</taxon>
    </lineage>
</organism>
<evidence type="ECO:0000256" key="4">
    <source>
        <dbReference type="ARBA" id="ARBA00022723"/>
    </source>
</evidence>
<dbReference type="GO" id="GO:0005737">
    <property type="term" value="C:cytoplasm"/>
    <property type="evidence" value="ECO:0007669"/>
    <property type="project" value="TreeGrafter"/>
</dbReference>
<dbReference type="Gene3D" id="2.102.10.10">
    <property type="entry name" value="Rieske [2Fe-2S] iron-sulphur domain"/>
    <property type="match status" value="1"/>
</dbReference>
<evidence type="ECO:0000256" key="7">
    <source>
        <dbReference type="ARBA" id="ARBA00023004"/>
    </source>
</evidence>
<feature type="domain" description="Rieske" evidence="10">
    <location>
        <begin position="41"/>
        <end position="137"/>
    </location>
</feature>
<dbReference type="AlphaFoldDB" id="A0AAN9A545"/>
<sequence length="137" mass="14729">MEDIGWGCFTAESGKSLAEKIRNVQRLRKKGELPPAYPNGWFAIAESRNVPVAQVVPVQALGESLAVFRGQNGKANVVDAYCPHLGANLAVGGVVKGDRIECPFHGWQFEGEDGSCSYIPNCTKGKAQEIAQLSIVI</sequence>
<dbReference type="GO" id="GO:0051537">
    <property type="term" value="F:2 iron, 2 sulfur cluster binding"/>
    <property type="evidence" value="ECO:0007669"/>
    <property type="project" value="UniProtKB-KW"/>
</dbReference>
<dbReference type="EMBL" id="JAXCGZ010011321">
    <property type="protein sequence ID" value="KAK7075338.1"/>
    <property type="molecule type" value="Genomic_DNA"/>
</dbReference>
<dbReference type="GO" id="GO:0016020">
    <property type="term" value="C:membrane"/>
    <property type="evidence" value="ECO:0007669"/>
    <property type="project" value="UniProtKB-SubCell"/>
</dbReference>
<evidence type="ECO:0000256" key="5">
    <source>
        <dbReference type="ARBA" id="ARBA00022989"/>
    </source>
</evidence>
<protein>
    <recommendedName>
        <fullName evidence="10">Rieske domain-containing protein</fullName>
    </recommendedName>
</protein>
<evidence type="ECO:0000256" key="6">
    <source>
        <dbReference type="ARBA" id="ARBA00023002"/>
    </source>
</evidence>
<comment type="caution">
    <text evidence="11">The sequence shown here is derived from an EMBL/GenBank/DDBJ whole genome shotgun (WGS) entry which is preliminary data.</text>
</comment>
<dbReference type="PANTHER" id="PTHR21266">
    <property type="entry name" value="IRON-SULFUR DOMAIN CONTAINING PROTEIN"/>
    <property type="match status" value="1"/>
</dbReference>
<comment type="subcellular location">
    <subcellularLocation>
        <location evidence="1">Membrane</location>
    </subcellularLocation>
</comment>
<keyword evidence="7" id="KW-0408">Iron</keyword>
<keyword evidence="3" id="KW-0001">2Fe-2S</keyword>
<dbReference type="InterPro" id="IPR050584">
    <property type="entry name" value="Cholesterol_7-desaturase"/>
</dbReference>
<keyword evidence="4" id="KW-0479">Metal-binding</keyword>
<evidence type="ECO:0000313" key="12">
    <source>
        <dbReference type="Proteomes" id="UP001381693"/>
    </source>
</evidence>
<accession>A0AAN9A545</accession>
<dbReference type="PANTHER" id="PTHR21266:SF32">
    <property type="entry name" value="CHOLESTEROL 7-DESATURASE NVD"/>
    <property type="match status" value="1"/>
</dbReference>
<name>A0AAN9A545_HALRR</name>
<dbReference type="Pfam" id="PF00355">
    <property type="entry name" value="Rieske"/>
    <property type="match status" value="1"/>
</dbReference>
<keyword evidence="8" id="KW-0411">Iron-sulfur</keyword>
<evidence type="ECO:0000313" key="11">
    <source>
        <dbReference type="EMBL" id="KAK7075338.1"/>
    </source>
</evidence>
<keyword evidence="5" id="KW-1133">Transmembrane helix</keyword>
<gene>
    <name evidence="11" type="ORF">SK128_002535</name>
</gene>
<evidence type="ECO:0000259" key="10">
    <source>
        <dbReference type="PROSITE" id="PS51296"/>
    </source>
</evidence>
<evidence type="ECO:0000256" key="1">
    <source>
        <dbReference type="ARBA" id="ARBA00004370"/>
    </source>
</evidence>
<dbReference type="SUPFAM" id="SSF50022">
    <property type="entry name" value="ISP domain"/>
    <property type="match status" value="1"/>
</dbReference>
<evidence type="ECO:0000256" key="3">
    <source>
        <dbReference type="ARBA" id="ARBA00022714"/>
    </source>
</evidence>
<keyword evidence="2" id="KW-0812">Transmembrane</keyword>
<proteinExistence type="predicted"/>
<evidence type="ECO:0000256" key="8">
    <source>
        <dbReference type="ARBA" id="ARBA00023014"/>
    </source>
</evidence>